<keyword evidence="1" id="KW-0812">Transmembrane</keyword>
<name>A0A1W1VYA7_9FIRM</name>
<gene>
    <name evidence="2" type="ORF">SAMN00808754_2297</name>
</gene>
<keyword evidence="3" id="KW-1185">Reference proteome</keyword>
<evidence type="ECO:0000256" key="1">
    <source>
        <dbReference type="SAM" id="Phobius"/>
    </source>
</evidence>
<proteinExistence type="predicted"/>
<evidence type="ECO:0000313" key="2">
    <source>
        <dbReference type="EMBL" id="SMB98372.1"/>
    </source>
</evidence>
<organism evidence="2 3">
    <name type="scientific">Thermanaeromonas toyohensis ToBE</name>
    <dbReference type="NCBI Taxonomy" id="698762"/>
    <lineage>
        <taxon>Bacteria</taxon>
        <taxon>Bacillati</taxon>
        <taxon>Bacillota</taxon>
        <taxon>Clostridia</taxon>
        <taxon>Neomoorellales</taxon>
        <taxon>Neomoorellaceae</taxon>
        <taxon>Thermanaeromonas</taxon>
    </lineage>
</organism>
<keyword evidence="1" id="KW-1133">Transmembrane helix</keyword>
<feature type="transmembrane region" description="Helical" evidence="1">
    <location>
        <begin position="12"/>
        <end position="38"/>
    </location>
</feature>
<dbReference type="Proteomes" id="UP000192569">
    <property type="component" value="Chromosome I"/>
</dbReference>
<evidence type="ECO:0000313" key="3">
    <source>
        <dbReference type="Proteomes" id="UP000192569"/>
    </source>
</evidence>
<dbReference type="STRING" id="698762.SAMN00808754_2297"/>
<protein>
    <submittedName>
        <fullName evidence="2">Uncharacterized protein</fullName>
    </submittedName>
</protein>
<keyword evidence="1" id="KW-0472">Membrane</keyword>
<dbReference type="AlphaFoldDB" id="A0A1W1VYA7"/>
<dbReference type="EMBL" id="LT838272">
    <property type="protein sequence ID" value="SMB98372.1"/>
    <property type="molecule type" value="Genomic_DNA"/>
</dbReference>
<sequence>MYLKNTVPDIRSLQFIINILDLLGALLFLVSAILAFFVPVPVPAPEKQSFQ</sequence>
<reference evidence="2 3" key="1">
    <citation type="submission" date="2017-04" db="EMBL/GenBank/DDBJ databases">
        <authorList>
            <person name="Afonso C.L."/>
            <person name="Miller P.J."/>
            <person name="Scott M.A."/>
            <person name="Spackman E."/>
            <person name="Goraichik I."/>
            <person name="Dimitrov K.M."/>
            <person name="Suarez D.L."/>
            <person name="Swayne D.E."/>
        </authorList>
    </citation>
    <scope>NUCLEOTIDE SEQUENCE [LARGE SCALE GENOMIC DNA]</scope>
    <source>
        <strain evidence="2 3">ToBE</strain>
    </source>
</reference>
<accession>A0A1W1VYA7</accession>